<proteinExistence type="predicted"/>
<reference evidence="2 3" key="1">
    <citation type="journal article" date="2014" name="Int. J. Syst. Evol. Microbiol.">
        <title>Listeria floridensis sp. nov., Listeria aquatica sp. nov., Listeria cornellensis sp. nov., Listeria riparia sp. nov. and Listeria grandensis sp. nov., from agricultural and natural environments.</title>
        <authorList>
            <person name="den Bakker H.C."/>
            <person name="Warchocki S."/>
            <person name="Wright E.M."/>
            <person name="Allred A.F."/>
            <person name="Ahlstrom C."/>
            <person name="Manuel C.S."/>
            <person name="Stasiewicz M.J."/>
            <person name="Burrell A."/>
            <person name="Roof S."/>
            <person name="Strawn L."/>
            <person name="Fortes E.D."/>
            <person name="Nightingale K.K."/>
            <person name="Kephart D."/>
            <person name="Wiedmann M."/>
        </authorList>
    </citation>
    <scope>NUCLEOTIDE SEQUENCE [LARGE SCALE GENOMIC DNA]</scope>
    <source>
        <strain evidence="3">FSL F6-971</strain>
    </source>
</reference>
<evidence type="ECO:0000313" key="3">
    <source>
        <dbReference type="Proteomes" id="UP000019253"/>
    </source>
</evidence>
<evidence type="ECO:0000256" key="1">
    <source>
        <dbReference type="SAM" id="SignalP"/>
    </source>
</evidence>
<gene>
    <name evidence="2" type="ORF">PGRAN_15777</name>
</gene>
<feature type="signal peptide" evidence="1">
    <location>
        <begin position="1"/>
        <end position="27"/>
    </location>
</feature>
<feature type="chain" id="PRO_5004888856" evidence="1">
    <location>
        <begin position="28"/>
        <end position="237"/>
    </location>
</feature>
<comment type="caution">
    <text evidence="2">The sequence shown here is derived from an EMBL/GenBank/DDBJ whole genome shotgun (WGS) entry which is preliminary data.</text>
</comment>
<dbReference type="PATRIC" id="fig|1265819.5.peg.3143"/>
<dbReference type="EMBL" id="AODD01000035">
    <property type="protein sequence ID" value="EUJ18537.1"/>
    <property type="molecule type" value="Genomic_DNA"/>
</dbReference>
<accession>W7AY37</accession>
<sequence length="237" mass="25966">MKKRITVLLVTVLILVTMLSSMTSVLAAENYTISLDINPQPIHSNTQVVLTVDLIASADSLTAEKDKLVVTIPKNVVYGSASSISTSSSIGQFQNISADDTNYYVTLKVNTVLNEGSLLKGQFIISFRSALITEQQMDVSFNAKLGEAEDNLEVPFIHGEEATPGAVFSKYSMAPVNPENKWHQLSLQSSTPNRYELWVNVPTKQQLTNVSVSDNLPEGSYLIQMQLALGSEDPRNQ</sequence>
<organism evidence="2 3">
    <name type="scientific">Listeria grandensis FSL F6-0971</name>
    <dbReference type="NCBI Taxonomy" id="1265819"/>
    <lineage>
        <taxon>Bacteria</taxon>
        <taxon>Bacillati</taxon>
        <taxon>Bacillota</taxon>
        <taxon>Bacilli</taxon>
        <taxon>Bacillales</taxon>
        <taxon>Listeriaceae</taxon>
        <taxon>Listeria</taxon>
    </lineage>
</organism>
<protein>
    <submittedName>
        <fullName evidence="2">Uncharacterized protein</fullName>
    </submittedName>
</protein>
<keyword evidence="3" id="KW-1185">Reference proteome</keyword>
<name>W7AY37_9LIST</name>
<dbReference type="Proteomes" id="UP000019253">
    <property type="component" value="Unassembled WGS sequence"/>
</dbReference>
<keyword evidence="1" id="KW-0732">Signal</keyword>
<dbReference type="STRING" id="1265819.PGRAN_15777"/>
<evidence type="ECO:0000313" key="2">
    <source>
        <dbReference type="EMBL" id="EUJ18537.1"/>
    </source>
</evidence>
<dbReference type="AlphaFoldDB" id="W7AY37"/>
<dbReference type="RefSeq" id="WP_036068279.1">
    <property type="nucleotide sequence ID" value="NZ_AODD01000035.1"/>
</dbReference>